<keyword evidence="3" id="KW-0489">Methyltransferase</keyword>
<dbReference type="OrthoDB" id="13491at10239"/>
<dbReference type="GO" id="GO:0006231">
    <property type="term" value="P:dTMP biosynthetic process"/>
    <property type="evidence" value="ECO:0007669"/>
    <property type="project" value="InterPro"/>
</dbReference>
<dbReference type="CDD" id="cd00351">
    <property type="entry name" value="TS_Pyrimidine_HMase"/>
    <property type="match status" value="1"/>
</dbReference>
<proteinExistence type="inferred from homology"/>
<keyword evidence="7" id="KW-1185">Reference proteome</keyword>
<accession>F8SJB1</accession>
<evidence type="ECO:0000259" key="5">
    <source>
        <dbReference type="Pfam" id="PF00303"/>
    </source>
</evidence>
<reference evidence="6 7" key="1">
    <citation type="journal article" date="2011" name="Microbiology">
        <title>The Pseudomonas aeruginosa generalized transducing phage phiPA3 is a new member of the phiKZ-like group of 'jumbo' phages, and infects model laboratory strains and clinical isolates from cystic fibrosis patients.</title>
        <authorList>
            <person name="Monson R."/>
            <person name="Foulds I."/>
            <person name="Foweraker J."/>
            <person name="Welch M."/>
            <person name="Salmond G.P."/>
        </authorList>
    </citation>
    <scope>NUCLEOTIDE SEQUENCE [LARGE SCALE GENOMIC DNA]</scope>
</reference>
<evidence type="ECO:0000313" key="6">
    <source>
        <dbReference type="EMBL" id="AEH03697.1"/>
    </source>
</evidence>
<dbReference type="SUPFAM" id="SSF55831">
    <property type="entry name" value="Thymidylate synthase/dCMP hydroxymethylase"/>
    <property type="match status" value="1"/>
</dbReference>
<dbReference type="GO" id="GO:0032259">
    <property type="term" value="P:methylation"/>
    <property type="evidence" value="ECO:0007669"/>
    <property type="project" value="UniProtKB-KW"/>
</dbReference>
<dbReference type="GeneID" id="26643802"/>
<evidence type="ECO:0000313" key="7">
    <source>
        <dbReference type="Proteomes" id="UP000008388"/>
    </source>
</evidence>
<organismHost>
    <name type="scientific">Pseudomonas aeruginosa</name>
    <dbReference type="NCBI Taxonomy" id="287"/>
</organismHost>
<dbReference type="Pfam" id="PF00303">
    <property type="entry name" value="Thymidylat_synt"/>
    <property type="match status" value="2"/>
</dbReference>
<dbReference type="Gene3D" id="3.30.572.10">
    <property type="entry name" value="Thymidylate synthase/dCMP hydroxymethylase domain"/>
    <property type="match status" value="1"/>
</dbReference>
<name>F8SJB1_BPPA3</name>
<dbReference type="GO" id="GO:0004799">
    <property type="term" value="F:thymidylate synthase activity"/>
    <property type="evidence" value="ECO:0007669"/>
    <property type="project" value="UniProtKB-EC"/>
</dbReference>
<evidence type="ECO:0000256" key="2">
    <source>
        <dbReference type="ARBA" id="ARBA00011947"/>
    </source>
</evidence>
<dbReference type="InterPro" id="IPR023451">
    <property type="entry name" value="Thymidate_synth/dCMP_Mease_dom"/>
</dbReference>
<keyword evidence="4" id="KW-0808">Transferase</keyword>
<dbReference type="Proteomes" id="UP000008388">
    <property type="component" value="Segment"/>
</dbReference>
<dbReference type="PANTHER" id="PTHR11548">
    <property type="entry name" value="THYMIDYLATE SYNTHASE 1"/>
    <property type="match status" value="1"/>
</dbReference>
<dbReference type="EMBL" id="HQ630627">
    <property type="protein sequence ID" value="AEH03697.1"/>
    <property type="molecule type" value="Genomic_DNA"/>
</dbReference>
<dbReference type="HAMAP" id="MF_00008">
    <property type="entry name" value="Thymidy_synth_bact"/>
    <property type="match status" value="1"/>
</dbReference>
<evidence type="ECO:0000256" key="3">
    <source>
        <dbReference type="ARBA" id="ARBA00022603"/>
    </source>
</evidence>
<protein>
    <recommendedName>
        <fullName evidence="2">thymidylate synthase</fullName>
        <ecNumber evidence="2">2.1.1.45</ecNumber>
    </recommendedName>
</protein>
<dbReference type="InterPro" id="IPR000398">
    <property type="entry name" value="Thymidylate_synthase"/>
</dbReference>
<dbReference type="RefSeq" id="YP_009217353.1">
    <property type="nucleotide sequence ID" value="NC_028999.1"/>
</dbReference>
<organism evidence="6 7">
    <name type="scientific">Pseudomonas phage PhiPA3</name>
    <name type="common">Pseudomonas aeruginosa phage PhiPA3</name>
    <dbReference type="NCBI Taxonomy" id="998086"/>
    <lineage>
        <taxon>Viruses</taxon>
        <taxon>Duplodnaviria</taxon>
        <taxon>Heunggongvirae</taxon>
        <taxon>Uroviricota</taxon>
        <taxon>Caudoviricetes</taxon>
        <taxon>Chimalliviridae</taxon>
        <taxon>Miltoncavirus</taxon>
        <taxon>Miltoncavirus PhiPA3</taxon>
    </lineage>
</organism>
<dbReference type="InterPro" id="IPR045097">
    <property type="entry name" value="Thymidate_synth/dCMP_Mease"/>
</dbReference>
<gene>
    <name evidence="6" type="primary">274</name>
</gene>
<feature type="domain" description="Thymidylate synthase/dCMP hydroxymethylase" evidence="5">
    <location>
        <begin position="3"/>
        <end position="301"/>
    </location>
</feature>
<dbReference type="KEGG" id="vg:26643802"/>
<dbReference type="PANTHER" id="PTHR11548:SF9">
    <property type="entry name" value="THYMIDYLATE SYNTHASE"/>
    <property type="match status" value="1"/>
</dbReference>
<dbReference type="NCBIfam" id="TIGR03284">
    <property type="entry name" value="thym_sym"/>
    <property type="match status" value="2"/>
</dbReference>
<feature type="domain" description="Thymidylate synthase/dCMP hydroxymethylase" evidence="5">
    <location>
        <begin position="370"/>
        <end position="476"/>
    </location>
</feature>
<dbReference type="EC" id="2.1.1.45" evidence="2"/>
<sequence length="476" mass="54869">MHAYLQLLEDIKKYGVFKGDRTGTGTQSLFGRQFRFDLKDNNLPVVTTKFVHTPSVEVEHVWMKNGLTNLKFLLDHNVRIWNEWCKPGTEVRVPVDEGELVDLVQRKFKYVDFEMHHSNEIEEDYKFILDGARTNGEKGAVLLMSGKAWMDVERFGPGPTTYDFYGHARRVWQIVCGETTTLKVGEDGFVYRLVDGDLGPVYGKTWRNIEDTRIIKKAELQNFLDRKFTFVVDVPGTSLETDRAVVTRNIDQLAELLHDLEHNPDSRRLIICAWDPALVDEQALPPCHAFIQFWTRKLELSERLSLWVSNNANEFIKHLLDYKGDWPTQNVIDIVNTGEYQQVITQVAESDWLKFVEASGIDLTGIPERGISCQLYQRSVDAFLGLPFNITFYSIMTHALANQFNMVAEEFIWTGGDCHIYSNHQEQTDLQLTRNTFPTPKIHFREKGKPYLELDVGDFVIEGYEYHPHIAGKVAV</sequence>
<dbReference type="InterPro" id="IPR036926">
    <property type="entry name" value="Thymidate_synth/dCMP_Mease_sf"/>
</dbReference>
<comment type="similarity">
    <text evidence="1">Belongs to the thymidylate synthase family.</text>
</comment>
<evidence type="ECO:0000256" key="1">
    <source>
        <dbReference type="ARBA" id="ARBA00009972"/>
    </source>
</evidence>
<evidence type="ECO:0000256" key="4">
    <source>
        <dbReference type="ARBA" id="ARBA00022679"/>
    </source>
</evidence>